<gene>
    <name evidence="1" type="ORF">ALC53_06775</name>
</gene>
<organism evidence="1 2">
    <name type="scientific">Atta colombica</name>
    <dbReference type="NCBI Taxonomy" id="520822"/>
    <lineage>
        <taxon>Eukaryota</taxon>
        <taxon>Metazoa</taxon>
        <taxon>Ecdysozoa</taxon>
        <taxon>Arthropoda</taxon>
        <taxon>Hexapoda</taxon>
        <taxon>Insecta</taxon>
        <taxon>Pterygota</taxon>
        <taxon>Neoptera</taxon>
        <taxon>Endopterygota</taxon>
        <taxon>Hymenoptera</taxon>
        <taxon>Apocrita</taxon>
        <taxon>Aculeata</taxon>
        <taxon>Formicoidea</taxon>
        <taxon>Formicidae</taxon>
        <taxon>Myrmicinae</taxon>
        <taxon>Atta</taxon>
    </lineage>
</organism>
<protein>
    <submittedName>
        <fullName evidence="1">Uncharacterized protein</fullName>
    </submittedName>
</protein>
<dbReference type="Proteomes" id="UP000078540">
    <property type="component" value="Unassembled WGS sequence"/>
</dbReference>
<dbReference type="EMBL" id="KQ976508">
    <property type="protein sequence ID" value="KYM82770.1"/>
    <property type="molecule type" value="Genomic_DNA"/>
</dbReference>
<dbReference type="AlphaFoldDB" id="A0A151I336"/>
<reference evidence="1 2" key="1">
    <citation type="submission" date="2015-09" db="EMBL/GenBank/DDBJ databases">
        <title>Atta colombica WGS genome.</title>
        <authorList>
            <person name="Nygaard S."/>
            <person name="Hu H."/>
            <person name="Boomsma J."/>
            <person name="Zhang G."/>
        </authorList>
    </citation>
    <scope>NUCLEOTIDE SEQUENCE [LARGE SCALE GENOMIC DNA]</scope>
    <source>
        <strain evidence="1">Treedump-2</strain>
        <tissue evidence="1">Whole body</tissue>
    </source>
</reference>
<keyword evidence="2" id="KW-1185">Reference proteome</keyword>
<accession>A0A151I336</accession>
<evidence type="ECO:0000313" key="1">
    <source>
        <dbReference type="EMBL" id="KYM82770.1"/>
    </source>
</evidence>
<sequence length="95" mass="10846">MRELFTGALSTTLYTGEAQRIADSQARRSPAIYLFAVLSFSYKCCLGFNIKLKRLIPLLFLLTTVYLLKKLMQIALGSLITYRERVSHIGADERR</sequence>
<proteinExistence type="predicted"/>
<name>A0A151I336_9HYME</name>
<evidence type="ECO:0000313" key="2">
    <source>
        <dbReference type="Proteomes" id="UP000078540"/>
    </source>
</evidence>